<keyword evidence="4" id="KW-0808">Transferase</keyword>
<accession>A0A432MDY5</accession>
<evidence type="ECO:0000313" key="5">
    <source>
        <dbReference type="Proteomes" id="UP000280296"/>
    </source>
</evidence>
<keyword evidence="2" id="KW-0472">Membrane</keyword>
<name>A0A432MDY5_9BACT</name>
<keyword evidence="2" id="KW-0812">Transmembrane</keyword>
<dbReference type="Pfam" id="PF01757">
    <property type="entry name" value="Acyl_transf_3"/>
    <property type="match status" value="1"/>
</dbReference>
<evidence type="ECO:0000256" key="1">
    <source>
        <dbReference type="SAM" id="MobiDB-lite"/>
    </source>
</evidence>
<dbReference type="EMBL" id="RYZH01000062">
    <property type="protein sequence ID" value="RUL83305.1"/>
    <property type="molecule type" value="Genomic_DNA"/>
</dbReference>
<dbReference type="RefSeq" id="WP_126727691.1">
    <property type="nucleotide sequence ID" value="NZ_RYZH01000062.1"/>
</dbReference>
<feature type="transmembrane region" description="Helical" evidence="2">
    <location>
        <begin position="249"/>
        <end position="267"/>
    </location>
</feature>
<feature type="compositionally biased region" description="Pro residues" evidence="1">
    <location>
        <begin position="444"/>
        <end position="459"/>
    </location>
</feature>
<feature type="transmembrane region" description="Helical" evidence="2">
    <location>
        <begin position="130"/>
        <end position="150"/>
    </location>
</feature>
<comment type="caution">
    <text evidence="4">The sequence shown here is derived from an EMBL/GenBank/DDBJ whole genome shotgun (WGS) entry which is preliminary data.</text>
</comment>
<dbReference type="Proteomes" id="UP000280296">
    <property type="component" value="Unassembled WGS sequence"/>
</dbReference>
<feature type="transmembrane region" description="Helical" evidence="2">
    <location>
        <begin position="381"/>
        <end position="401"/>
    </location>
</feature>
<feature type="transmembrane region" description="Helical" evidence="2">
    <location>
        <begin position="218"/>
        <end position="237"/>
    </location>
</feature>
<evidence type="ECO:0000313" key="4">
    <source>
        <dbReference type="EMBL" id="RUL83305.1"/>
    </source>
</evidence>
<feature type="compositionally biased region" description="Basic and acidic residues" evidence="1">
    <location>
        <begin position="420"/>
        <end position="434"/>
    </location>
</feature>
<dbReference type="PANTHER" id="PTHR23028:SF53">
    <property type="entry name" value="ACYL_TRANSF_3 DOMAIN-CONTAINING PROTEIN"/>
    <property type="match status" value="1"/>
</dbReference>
<dbReference type="OrthoDB" id="9796461at2"/>
<dbReference type="GO" id="GO:0000271">
    <property type="term" value="P:polysaccharide biosynthetic process"/>
    <property type="evidence" value="ECO:0007669"/>
    <property type="project" value="TreeGrafter"/>
</dbReference>
<keyword evidence="5" id="KW-1185">Reference proteome</keyword>
<feature type="transmembrane region" description="Helical" evidence="2">
    <location>
        <begin position="279"/>
        <end position="299"/>
    </location>
</feature>
<dbReference type="InterPro" id="IPR050879">
    <property type="entry name" value="Acyltransferase_3"/>
</dbReference>
<proteinExistence type="predicted"/>
<protein>
    <submittedName>
        <fullName evidence="4">Acyltransferase</fullName>
    </submittedName>
</protein>
<reference evidence="4 5" key="1">
    <citation type="submission" date="2018-12" db="EMBL/GenBank/DDBJ databases">
        <authorList>
            <person name="Toschakov S.V."/>
        </authorList>
    </citation>
    <scope>NUCLEOTIDE SEQUENCE [LARGE SCALE GENOMIC DNA]</scope>
    <source>
        <strain evidence="4 5">GM2012</strain>
    </source>
</reference>
<sequence length="459" mass="49920">MPTSGGKPTPPPLEVPAGGRVYYPGLDGLRAVAIALVYLFHDRELNVLEQLSTGLELPLALLLDPLLRLAGLPEVSFRVRGLVSPLRENGWIGVNIFFVLSGFLITTLLLRERERFGRVDLRAFWVRRILRIWPLYHLVVLICFVITPLARVAVGLEPGPWREQAERLPAFLAFLGNWSMAIGGPVASDSISVLWSVCVEEQFYLFVPLIVSRVGGRWRIVLVAGLMGLGISSRFALAEAGSTGVALRYNTLANLDTLMAGVMLALCSRHGKAGIGGGAWSLWVTRGAVAAGATAVYAIPLGYAEEGWRRAAEEVLVWSWAVALVAWAASDRDATSAWLRRRTLVWLGRISYGLYLYHEIALGLVSWAFRRLPAFPEAGLIASLSAPALTIGLAAASYYGFERPFLRLKGRWTRVPSRPVDGEREGSERLEGAGHGRMSAPGPSTGPPPADSSPTPNQP</sequence>
<reference evidence="4 5" key="2">
    <citation type="submission" date="2019-01" db="EMBL/GenBank/DDBJ databases">
        <title>Tautonia sociabilis, a novel thermotolerant planctomycete of Isosphaeraceae family, isolated from a 4000 m deep subterranean habitat.</title>
        <authorList>
            <person name="Kovaleva O.L."/>
            <person name="Elcheninov A.G."/>
            <person name="Van Heerden E."/>
            <person name="Toshchakov S.V."/>
            <person name="Novikov A."/>
            <person name="Bonch-Osmolovskaya E.A."/>
            <person name="Kublanov I.V."/>
        </authorList>
    </citation>
    <scope>NUCLEOTIDE SEQUENCE [LARGE SCALE GENOMIC DNA]</scope>
    <source>
        <strain evidence="4 5">GM2012</strain>
    </source>
</reference>
<keyword evidence="2" id="KW-1133">Transmembrane helix</keyword>
<dbReference type="PANTHER" id="PTHR23028">
    <property type="entry name" value="ACETYLTRANSFERASE"/>
    <property type="match status" value="1"/>
</dbReference>
<dbReference type="GO" id="GO:0016747">
    <property type="term" value="F:acyltransferase activity, transferring groups other than amino-acyl groups"/>
    <property type="evidence" value="ECO:0007669"/>
    <property type="project" value="InterPro"/>
</dbReference>
<feature type="transmembrane region" description="Helical" evidence="2">
    <location>
        <begin position="91"/>
        <end position="110"/>
    </location>
</feature>
<dbReference type="InterPro" id="IPR002656">
    <property type="entry name" value="Acyl_transf_3_dom"/>
</dbReference>
<gene>
    <name evidence="4" type="ORF">TsocGM_22410</name>
</gene>
<feature type="region of interest" description="Disordered" evidence="1">
    <location>
        <begin position="417"/>
        <end position="459"/>
    </location>
</feature>
<dbReference type="AlphaFoldDB" id="A0A432MDY5"/>
<organism evidence="4 5">
    <name type="scientific">Tautonia sociabilis</name>
    <dbReference type="NCBI Taxonomy" id="2080755"/>
    <lineage>
        <taxon>Bacteria</taxon>
        <taxon>Pseudomonadati</taxon>
        <taxon>Planctomycetota</taxon>
        <taxon>Planctomycetia</taxon>
        <taxon>Isosphaerales</taxon>
        <taxon>Isosphaeraceae</taxon>
        <taxon>Tautonia</taxon>
    </lineage>
</organism>
<evidence type="ECO:0000259" key="3">
    <source>
        <dbReference type="Pfam" id="PF01757"/>
    </source>
</evidence>
<feature type="transmembrane region" description="Helical" evidence="2">
    <location>
        <begin position="350"/>
        <end position="369"/>
    </location>
</feature>
<dbReference type="GO" id="GO:0016020">
    <property type="term" value="C:membrane"/>
    <property type="evidence" value="ECO:0007669"/>
    <property type="project" value="TreeGrafter"/>
</dbReference>
<evidence type="ECO:0000256" key="2">
    <source>
        <dbReference type="SAM" id="Phobius"/>
    </source>
</evidence>
<keyword evidence="4" id="KW-0012">Acyltransferase</keyword>
<feature type="domain" description="Acyltransferase 3" evidence="3">
    <location>
        <begin position="24"/>
        <end position="380"/>
    </location>
</feature>